<dbReference type="RefSeq" id="WP_282589483.1">
    <property type="nucleotide sequence ID" value="NZ_JAMOIM010000095.1"/>
</dbReference>
<accession>A0AA41Z532</accession>
<evidence type="ECO:0000313" key="2">
    <source>
        <dbReference type="Proteomes" id="UP001165667"/>
    </source>
</evidence>
<protein>
    <submittedName>
        <fullName evidence="1">Uncharacterized protein</fullName>
    </submittedName>
</protein>
<evidence type="ECO:0000313" key="1">
    <source>
        <dbReference type="EMBL" id="MCW6513108.1"/>
    </source>
</evidence>
<reference evidence="1" key="1">
    <citation type="submission" date="2022-05" db="EMBL/GenBank/DDBJ databases">
        <authorList>
            <person name="Pankratov T."/>
        </authorList>
    </citation>
    <scope>NUCLEOTIDE SEQUENCE</scope>
    <source>
        <strain evidence="1">BP6-180914</strain>
    </source>
</reference>
<proteinExistence type="predicted"/>
<gene>
    <name evidence="1" type="ORF">M8523_35235</name>
</gene>
<organism evidence="1 2">
    <name type="scientific">Lichenifustis flavocetrariae</name>
    <dbReference type="NCBI Taxonomy" id="2949735"/>
    <lineage>
        <taxon>Bacteria</taxon>
        <taxon>Pseudomonadati</taxon>
        <taxon>Pseudomonadota</taxon>
        <taxon>Alphaproteobacteria</taxon>
        <taxon>Hyphomicrobiales</taxon>
        <taxon>Lichenihabitantaceae</taxon>
        <taxon>Lichenifustis</taxon>
    </lineage>
</organism>
<comment type="caution">
    <text evidence="1">The sequence shown here is derived from an EMBL/GenBank/DDBJ whole genome shotgun (WGS) entry which is preliminary data.</text>
</comment>
<sequence>MTNTKTIRLSRTLITGTPVQGPLGMTGLIENPPWTDVTVEAKEANRLLALFGGQELVGERWVDVAQVDNGTLLSPAIGGSQRAA</sequence>
<dbReference type="Proteomes" id="UP001165667">
    <property type="component" value="Unassembled WGS sequence"/>
</dbReference>
<dbReference type="AlphaFoldDB" id="A0AA41Z532"/>
<keyword evidence="2" id="KW-1185">Reference proteome</keyword>
<name>A0AA41Z532_9HYPH</name>
<dbReference type="EMBL" id="JAMOIM010000095">
    <property type="protein sequence ID" value="MCW6513108.1"/>
    <property type="molecule type" value="Genomic_DNA"/>
</dbReference>